<proteinExistence type="predicted"/>
<evidence type="ECO:0000313" key="2">
    <source>
        <dbReference type="Proteomes" id="UP000251075"/>
    </source>
</evidence>
<gene>
    <name evidence="1" type="ORF">CU669_10930</name>
</gene>
<keyword evidence="2" id="KW-1185">Reference proteome</keyword>
<dbReference type="SUPFAM" id="SSF53756">
    <property type="entry name" value="UDP-Glycosyltransferase/glycogen phosphorylase"/>
    <property type="match status" value="1"/>
</dbReference>
<evidence type="ECO:0008006" key="3">
    <source>
        <dbReference type="Google" id="ProtNLM"/>
    </source>
</evidence>
<dbReference type="Proteomes" id="UP000251075">
    <property type="component" value="Unassembled WGS sequence"/>
</dbReference>
<evidence type="ECO:0000313" key="1">
    <source>
        <dbReference type="EMBL" id="RAU21813.1"/>
    </source>
</evidence>
<dbReference type="RefSeq" id="WP_112144576.1">
    <property type="nucleotide sequence ID" value="NZ_PGTO01000007.1"/>
</dbReference>
<sequence length="394" mass="45296">MSLPVILWPLNKLLALALRQKYDAGSVLHVSFPFHIVHYTVILLRRQGVTADYVAVGGSRDWTLCDYHFQRWRKWMPLALTEFWFFWRVMRRYELVQFHFMQGISRSGWEWPILKSMGRKIIVYYSGCEARDWRRNMALHPSVNICEDCDYGRDLCSNALSVLRRRLSRKYADLEMVTTPDLLDFVPEAIHFPFFSPPADIIPKRRRDTWPTNGCLRIVHVTNHPGIEGTRMIADAVEALRIKGHAIEIRHIKGASYSEVLQELVDADLSIGKMKMGFYANAQIEALCCGVPTITHIRPDLRDQAYPVPGLIFSSLDELETMIEALLLQPGQLEAFRRMAEAAIRALHDNDELTRRLASIYREVCKGKRTGDLQAWSGLRPAASSSTWPITPIN</sequence>
<name>A0A364NXP3_9PROT</name>
<reference evidence="1 2" key="1">
    <citation type="submission" date="2017-11" db="EMBL/GenBank/DDBJ databases">
        <title>Draft genome sequence of magnetotactic bacterium Magnetospirillum kuznetsovii LBB-42.</title>
        <authorList>
            <person name="Grouzdev D.S."/>
            <person name="Rysina M.S."/>
            <person name="Baslerov R.V."/>
            <person name="Koziaeva V."/>
        </authorList>
    </citation>
    <scope>NUCLEOTIDE SEQUENCE [LARGE SCALE GENOMIC DNA]</scope>
    <source>
        <strain evidence="1 2">LBB-42</strain>
    </source>
</reference>
<comment type="caution">
    <text evidence="1">The sequence shown here is derived from an EMBL/GenBank/DDBJ whole genome shotgun (WGS) entry which is preliminary data.</text>
</comment>
<dbReference type="EMBL" id="PGTO01000007">
    <property type="protein sequence ID" value="RAU21813.1"/>
    <property type="molecule type" value="Genomic_DNA"/>
</dbReference>
<dbReference type="AlphaFoldDB" id="A0A364NXP3"/>
<protein>
    <recommendedName>
        <fullName evidence="3">Glycosyltransferase family 1 protein</fullName>
    </recommendedName>
</protein>
<accession>A0A364NXP3</accession>
<organism evidence="1 2">
    <name type="scientific">Paramagnetospirillum kuznetsovii</name>
    <dbReference type="NCBI Taxonomy" id="2053833"/>
    <lineage>
        <taxon>Bacteria</taxon>
        <taxon>Pseudomonadati</taxon>
        <taxon>Pseudomonadota</taxon>
        <taxon>Alphaproteobacteria</taxon>
        <taxon>Rhodospirillales</taxon>
        <taxon>Magnetospirillaceae</taxon>
        <taxon>Paramagnetospirillum</taxon>
    </lineage>
</organism>